<dbReference type="InterPro" id="IPR050315">
    <property type="entry name" value="FAD-oxidoreductase_2"/>
</dbReference>
<feature type="domain" description="FAD-dependent oxidoreductase 2 FAD-binding" evidence="5">
    <location>
        <begin position="71"/>
        <end position="519"/>
    </location>
</feature>
<dbReference type="PRINTS" id="PR00411">
    <property type="entry name" value="PNDRDTASEI"/>
</dbReference>
<dbReference type="InterPro" id="IPR003953">
    <property type="entry name" value="FAD-dep_OxRdtase_2_FAD-bd"/>
</dbReference>
<keyword evidence="4" id="KW-0560">Oxidoreductase</keyword>
<name>A0ABU6IY47_9ACTN</name>
<dbReference type="InterPro" id="IPR006311">
    <property type="entry name" value="TAT_signal"/>
</dbReference>
<dbReference type="Pfam" id="PF00890">
    <property type="entry name" value="FAD_binding_2"/>
    <property type="match status" value="1"/>
</dbReference>
<comment type="cofactor">
    <cofactor evidence="1">
        <name>FAD</name>
        <dbReference type="ChEBI" id="CHEBI:57692"/>
    </cofactor>
</comment>
<dbReference type="Pfam" id="PF10518">
    <property type="entry name" value="TAT_signal"/>
    <property type="match status" value="1"/>
</dbReference>
<sequence>MNTLSRRDFITGGAAAGALAALSVTAGCAPKASSSADAEDAASLAQTGGYSWENAPEPIAADAISETREADVIIIGAGPSGFCAAASAAENGLSVIMIEKDAGFNANGGAFFAVNSTYQKSIGYEVDAEAICHQYLEAMGKKVSQKNVWRFFDRSGEMADWFCDIMAGYGMEPVMQGIGYEGDPNNEAMPGTLVLRGGENTPTDVTDFDPYTCDLGLGYVPMVDYLNAMTDYITGLGVQVDYETASERILREDEGRVTGIVASQGDAYIQYNAAKGVVIASGDYGANEEMLEYFCPQAARFGSDLMISTMNTGDLHRQAMWVGAAMQKWPDHAPSGFCGDAHPVWNLNVNKKCERFTNEYTSTSSLSWAIMQQEEGKTYSLFNEKYASQLPYVPGYIGADVPTPSQMIGAWDELVEAGAYFKEDTLEALAADLELDPTALKKTVDDYNAMCAAGKDTDFHKPAQFLFALDEPPYYGFKNGVCMLTVHGGLHVDEDSRVLTENDEVIEGLFAVGLAAGDFWANSYTTRFAGISHGHNMTGGYLVGRYLAGKE</sequence>
<evidence type="ECO:0000313" key="7">
    <source>
        <dbReference type="Proteomes" id="UP001343724"/>
    </source>
</evidence>
<evidence type="ECO:0000313" key="6">
    <source>
        <dbReference type="EMBL" id="MEC4294776.1"/>
    </source>
</evidence>
<dbReference type="InterPro" id="IPR019546">
    <property type="entry name" value="TAT_signal_bac_arc"/>
</dbReference>
<dbReference type="SUPFAM" id="SSF51905">
    <property type="entry name" value="FAD/NAD(P)-binding domain"/>
    <property type="match status" value="1"/>
</dbReference>
<dbReference type="Gene3D" id="3.90.700.10">
    <property type="entry name" value="Succinate dehydrogenase/fumarate reductase flavoprotein, catalytic domain"/>
    <property type="match status" value="1"/>
</dbReference>
<evidence type="ECO:0000256" key="3">
    <source>
        <dbReference type="ARBA" id="ARBA00022827"/>
    </source>
</evidence>
<dbReference type="PROSITE" id="PS51318">
    <property type="entry name" value="TAT"/>
    <property type="match status" value="1"/>
</dbReference>
<dbReference type="EMBL" id="JAYMFH010000005">
    <property type="protein sequence ID" value="MEC4294776.1"/>
    <property type="molecule type" value="Genomic_DNA"/>
</dbReference>
<organism evidence="6 7">
    <name type="scientific">Adlercreutzia shanghongiae</name>
    <dbReference type="NCBI Taxonomy" id="3111773"/>
    <lineage>
        <taxon>Bacteria</taxon>
        <taxon>Bacillati</taxon>
        <taxon>Actinomycetota</taxon>
        <taxon>Coriobacteriia</taxon>
        <taxon>Eggerthellales</taxon>
        <taxon>Eggerthellaceae</taxon>
        <taxon>Adlercreutzia</taxon>
    </lineage>
</organism>
<proteinExistence type="predicted"/>
<keyword evidence="7" id="KW-1185">Reference proteome</keyword>
<evidence type="ECO:0000256" key="2">
    <source>
        <dbReference type="ARBA" id="ARBA00022630"/>
    </source>
</evidence>
<dbReference type="PANTHER" id="PTHR43400">
    <property type="entry name" value="FUMARATE REDUCTASE"/>
    <property type="match status" value="1"/>
</dbReference>
<evidence type="ECO:0000259" key="5">
    <source>
        <dbReference type="Pfam" id="PF00890"/>
    </source>
</evidence>
<dbReference type="Gene3D" id="3.50.50.60">
    <property type="entry name" value="FAD/NAD(P)-binding domain"/>
    <property type="match status" value="1"/>
</dbReference>
<dbReference type="RefSeq" id="WP_326437670.1">
    <property type="nucleotide sequence ID" value="NZ_JAYMFH010000005.1"/>
</dbReference>
<protein>
    <submittedName>
        <fullName evidence="6">FAD-binding protein</fullName>
    </submittedName>
</protein>
<dbReference type="PROSITE" id="PS51257">
    <property type="entry name" value="PROKAR_LIPOPROTEIN"/>
    <property type="match status" value="1"/>
</dbReference>
<dbReference type="Proteomes" id="UP001343724">
    <property type="component" value="Unassembled WGS sequence"/>
</dbReference>
<keyword evidence="3" id="KW-0274">FAD</keyword>
<dbReference type="InterPro" id="IPR036188">
    <property type="entry name" value="FAD/NAD-bd_sf"/>
</dbReference>
<gene>
    <name evidence="6" type="ORF">VJ920_05605</name>
</gene>
<comment type="caution">
    <text evidence="6">The sequence shown here is derived from an EMBL/GenBank/DDBJ whole genome shotgun (WGS) entry which is preliminary data.</text>
</comment>
<accession>A0ABU6IY47</accession>
<dbReference type="NCBIfam" id="TIGR01409">
    <property type="entry name" value="TAT_signal_seq"/>
    <property type="match status" value="1"/>
</dbReference>
<dbReference type="SUPFAM" id="SSF56425">
    <property type="entry name" value="Succinate dehydrogenase/fumarate reductase flavoprotein, catalytic domain"/>
    <property type="match status" value="1"/>
</dbReference>
<dbReference type="PANTHER" id="PTHR43400:SF7">
    <property type="entry name" value="FAD-DEPENDENT OXIDOREDUCTASE 2 FAD BINDING DOMAIN-CONTAINING PROTEIN"/>
    <property type="match status" value="1"/>
</dbReference>
<keyword evidence="2" id="KW-0285">Flavoprotein</keyword>
<reference evidence="6 7" key="1">
    <citation type="submission" date="2024-01" db="EMBL/GenBank/DDBJ databases">
        <title>novel species in genus Adlercreutzia.</title>
        <authorList>
            <person name="Liu X."/>
        </authorList>
    </citation>
    <scope>NUCLEOTIDE SEQUENCE [LARGE SCALE GENOMIC DNA]</scope>
    <source>
        <strain evidence="6 7">R22</strain>
    </source>
</reference>
<evidence type="ECO:0000256" key="4">
    <source>
        <dbReference type="ARBA" id="ARBA00023002"/>
    </source>
</evidence>
<evidence type="ECO:0000256" key="1">
    <source>
        <dbReference type="ARBA" id="ARBA00001974"/>
    </source>
</evidence>
<dbReference type="InterPro" id="IPR027477">
    <property type="entry name" value="Succ_DH/fumarate_Rdtase_cat_sf"/>
</dbReference>